<accession>A0A5C5FVJ5</accession>
<reference evidence="2 3" key="1">
    <citation type="submission" date="2019-03" db="EMBL/GenBank/DDBJ databases">
        <title>Rhodosporidium diobovatum UCD-FST 08-225 genome sequencing, assembly, and annotation.</title>
        <authorList>
            <person name="Fakankun I.U."/>
            <person name="Fristensky B."/>
            <person name="Levin D.B."/>
        </authorList>
    </citation>
    <scope>NUCLEOTIDE SEQUENCE [LARGE SCALE GENOMIC DNA]</scope>
    <source>
        <strain evidence="2 3">UCD-FST 08-225</strain>
    </source>
</reference>
<evidence type="ECO:0008006" key="4">
    <source>
        <dbReference type="Google" id="ProtNLM"/>
    </source>
</evidence>
<protein>
    <recommendedName>
        <fullName evidence="4">VWFA domain-containing protein</fullName>
    </recommendedName>
</protein>
<dbReference type="Proteomes" id="UP000311382">
    <property type="component" value="Unassembled WGS sequence"/>
</dbReference>
<dbReference type="SUPFAM" id="SSF53300">
    <property type="entry name" value="vWA-like"/>
    <property type="match status" value="1"/>
</dbReference>
<evidence type="ECO:0000313" key="2">
    <source>
        <dbReference type="EMBL" id="TNY20222.1"/>
    </source>
</evidence>
<feature type="region of interest" description="Disordered" evidence="1">
    <location>
        <begin position="15"/>
        <end position="58"/>
    </location>
</feature>
<dbReference type="OrthoDB" id="2142040at2759"/>
<proteinExistence type="predicted"/>
<gene>
    <name evidence="2" type="ORF">DMC30DRAFT_377794</name>
</gene>
<keyword evidence="3" id="KW-1185">Reference proteome</keyword>
<name>A0A5C5FVJ5_9BASI</name>
<organism evidence="2 3">
    <name type="scientific">Rhodotorula diobovata</name>
    <dbReference type="NCBI Taxonomy" id="5288"/>
    <lineage>
        <taxon>Eukaryota</taxon>
        <taxon>Fungi</taxon>
        <taxon>Dikarya</taxon>
        <taxon>Basidiomycota</taxon>
        <taxon>Pucciniomycotina</taxon>
        <taxon>Microbotryomycetes</taxon>
        <taxon>Sporidiobolales</taxon>
        <taxon>Sporidiobolaceae</taxon>
        <taxon>Rhodotorula</taxon>
    </lineage>
</organism>
<dbReference type="AlphaFoldDB" id="A0A5C5FVJ5"/>
<comment type="caution">
    <text evidence="2">The sequence shown here is derived from an EMBL/GenBank/DDBJ whole genome shotgun (WGS) entry which is preliminary data.</text>
</comment>
<dbReference type="STRING" id="5288.A0A5C5FVJ5"/>
<evidence type="ECO:0000313" key="3">
    <source>
        <dbReference type="Proteomes" id="UP000311382"/>
    </source>
</evidence>
<dbReference type="EMBL" id="SOZI01000073">
    <property type="protein sequence ID" value="TNY20222.1"/>
    <property type="molecule type" value="Genomic_DNA"/>
</dbReference>
<dbReference type="PANTHER" id="PTHR34706:SF2">
    <property type="entry name" value="RFEF"/>
    <property type="match status" value="1"/>
</dbReference>
<dbReference type="InterPro" id="IPR036465">
    <property type="entry name" value="vWFA_dom_sf"/>
</dbReference>
<dbReference type="PANTHER" id="PTHR34706">
    <property type="entry name" value="SLR1338 PROTEIN"/>
    <property type="match status" value="1"/>
</dbReference>
<evidence type="ECO:0000256" key="1">
    <source>
        <dbReference type="SAM" id="MobiDB-lite"/>
    </source>
</evidence>
<sequence length="372" mass="40131">MGLAAKLAAAQANQGAYASPYPQAPQGAGVSAPYAPPAGPPPQQYAPPPQQPARPSFDPTRDVATILRILEEGVKDQNLAYFFPQGSLQPIAQRIAQTGAISTLAQAWQLPLEVAMDMARLALFDVSLLCDDSASMSFAENGSRIDDLRLVLSKVALAAGLFDDDGIEIRWLNSKKEGNGIKTEAAANELLGRIKFNRATPLGSSLRSKILEPLVYKKVKKHALKKPLLIVIITDGEPTGEPRDTIVKAIMEAKQILGKTPYTPDAVSFQLAQVGNDQEARAFLEYIDTEPRIGSLVDCTSNYEIECDNMAKARPPVDLTPTLWLAKLLVSSPPRPIVVRSLTVSRSLTLVCSCSLDPFTRAGMLPCVLCRA</sequence>
<feature type="compositionally biased region" description="Pro residues" evidence="1">
    <location>
        <begin position="34"/>
        <end position="52"/>
    </location>
</feature>